<evidence type="ECO:0000256" key="2">
    <source>
        <dbReference type="ARBA" id="ARBA00010566"/>
    </source>
</evidence>
<evidence type="ECO:0000256" key="3">
    <source>
        <dbReference type="ARBA" id="ARBA00012972"/>
    </source>
</evidence>
<evidence type="ECO:0000313" key="6">
    <source>
        <dbReference type="EMBL" id="VCU70877.1"/>
    </source>
</evidence>
<dbReference type="PANTHER" id="PTHR11739:SF4">
    <property type="entry name" value="CITRATE SYNTHASE, PEROXISOMAL"/>
    <property type="match status" value="1"/>
</dbReference>
<proteinExistence type="inferred from homology"/>
<protein>
    <recommendedName>
        <fullName evidence="3">citrate synthase (unknown stereospecificity)</fullName>
        <ecNumber evidence="3">2.3.3.16</ecNumber>
    </recommendedName>
</protein>
<dbReference type="UniPathway" id="UPA00223">
    <property type="reaction ID" value="UER00717"/>
</dbReference>
<dbReference type="AlphaFoldDB" id="A0A3P4B3J7"/>
<keyword evidence="6" id="KW-0012">Acyltransferase</keyword>
<dbReference type="Proteomes" id="UP000277294">
    <property type="component" value="Unassembled WGS sequence"/>
</dbReference>
<evidence type="ECO:0000313" key="7">
    <source>
        <dbReference type="Proteomes" id="UP000277294"/>
    </source>
</evidence>
<dbReference type="EC" id="2.3.3.16" evidence="3"/>
<gene>
    <name evidence="6" type="primary">prpC_1</name>
    <name evidence="6" type="ORF">PIGHUM_02956</name>
</gene>
<keyword evidence="7" id="KW-1185">Reference proteome</keyword>
<dbReference type="PRINTS" id="PR00143">
    <property type="entry name" value="CITRTSNTHASE"/>
</dbReference>
<organism evidence="6 7">
    <name type="scientific">Pigmentiphaga humi</name>
    <dbReference type="NCBI Taxonomy" id="2478468"/>
    <lineage>
        <taxon>Bacteria</taxon>
        <taxon>Pseudomonadati</taxon>
        <taxon>Pseudomonadota</taxon>
        <taxon>Betaproteobacteria</taxon>
        <taxon>Burkholderiales</taxon>
        <taxon>Alcaligenaceae</taxon>
        <taxon>Pigmentiphaga</taxon>
    </lineage>
</organism>
<dbReference type="InterPro" id="IPR002020">
    <property type="entry name" value="Citrate_synthase"/>
</dbReference>
<dbReference type="GO" id="GO:0036440">
    <property type="term" value="F:citrate synthase activity"/>
    <property type="evidence" value="ECO:0007669"/>
    <property type="project" value="UniProtKB-EC"/>
</dbReference>
<dbReference type="Pfam" id="PF00285">
    <property type="entry name" value="Citrate_synt"/>
    <property type="match status" value="1"/>
</dbReference>
<keyword evidence="4 6" id="KW-0808">Transferase</keyword>
<sequence>MSDTAQEKDRRAPGPDKTRQVNDVEYVRREEALAMLGVKKESLYTYVSRGLIKTLPEPGRKTSLYRKADLEKLRTRSSAKKASKPVAHVLRYGEPIIQSWICDIGADGPRYRGHPALDLAREGRSFEYTADLIWNGMPPPRDKPWPPSRHDGLRDFCDGLVADSGGSAVMRSPIRLLSSIGMRFSALEEQGAGSPYNDMHVTGIRLLSAFAGVSGYFGPRPQYRTARANEFIAHRVTSGFGLGSRPDADAIAGLIAAALVLSVDHELSAPTFCARISASTGVDAYACVAAALMAQAGPMQAGGMMDVEDFLQEQLQAPPSAMPMAADAPCFGHPLYDKDPRAELLLRLVGELPGSCATAARLFAFIEQYHRASGKFPNLFAALTVLTMVLGLPKGTAIYLHTLGRTAGWLAHIAEQRLSGGMLRPRARYMGTSPDRFL</sequence>
<evidence type="ECO:0000256" key="5">
    <source>
        <dbReference type="SAM" id="MobiDB-lite"/>
    </source>
</evidence>
<dbReference type="OrthoDB" id="9800864at2"/>
<dbReference type="PANTHER" id="PTHR11739">
    <property type="entry name" value="CITRATE SYNTHASE"/>
    <property type="match status" value="1"/>
</dbReference>
<dbReference type="EMBL" id="UWPJ01000023">
    <property type="protein sequence ID" value="VCU70877.1"/>
    <property type="molecule type" value="Genomic_DNA"/>
</dbReference>
<dbReference type="RefSeq" id="WP_160142285.1">
    <property type="nucleotide sequence ID" value="NZ_UWPJ01000023.1"/>
</dbReference>
<feature type="region of interest" description="Disordered" evidence="5">
    <location>
        <begin position="1"/>
        <end position="22"/>
    </location>
</feature>
<comment type="similarity">
    <text evidence="2">Belongs to the citrate synthase family.</text>
</comment>
<evidence type="ECO:0000256" key="4">
    <source>
        <dbReference type="ARBA" id="ARBA00022679"/>
    </source>
</evidence>
<dbReference type="SUPFAM" id="SSF48256">
    <property type="entry name" value="Citrate synthase"/>
    <property type="match status" value="1"/>
</dbReference>
<name>A0A3P4B3J7_9BURK</name>
<accession>A0A3P4B3J7</accession>
<reference evidence="6 7" key="1">
    <citation type="submission" date="2018-10" db="EMBL/GenBank/DDBJ databases">
        <authorList>
            <person name="Criscuolo A."/>
        </authorList>
    </citation>
    <scope>NUCLEOTIDE SEQUENCE [LARGE SCALE GENOMIC DNA]</scope>
    <source>
        <strain evidence="6">DnA1</strain>
    </source>
</reference>
<dbReference type="InterPro" id="IPR036969">
    <property type="entry name" value="Citrate_synthase_sf"/>
</dbReference>
<dbReference type="GO" id="GO:0005829">
    <property type="term" value="C:cytosol"/>
    <property type="evidence" value="ECO:0007669"/>
    <property type="project" value="TreeGrafter"/>
</dbReference>
<dbReference type="InterPro" id="IPR016143">
    <property type="entry name" value="Citrate_synth-like_sm_a-sub"/>
</dbReference>
<evidence type="ECO:0000256" key="1">
    <source>
        <dbReference type="ARBA" id="ARBA00004751"/>
    </source>
</evidence>
<comment type="pathway">
    <text evidence="1">Carbohydrate metabolism; tricarboxylic acid cycle; isocitrate from oxaloacetate: step 1/2.</text>
</comment>
<dbReference type="Gene3D" id="1.10.230.10">
    <property type="entry name" value="Cytochrome P450-Terp, domain 2"/>
    <property type="match status" value="1"/>
</dbReference>
<dbReference type="GO" id="GO:0005975">
    <property type="term" value="P:carbohydrate metabolic process"/>
    <property type="evidence" value="ECO:0007669"/>
    <property type="project" value="TreeGrafter"/>
</dbReference>
<dbReference type="GO" id="GO:0006099">
    <property type="term" value="P:tricarboxylic acid cycle"/>
    <property type="evidence" value="ECO:0007669"/>
    <property type="project" value="UniProtKB-UniPathway"/>
</dbReference>
<dbReference type="InterPro" id="IPR016142">
    <property type="entry name" value="Citrate_synth-like_lrg_a-sub"/>
</dbReference>
<dbReference type="Gene3D" id="1.10.580.10">
    <property type="entry name" value="Citrate Synthase, domain 1"/>
    <property type="match status" value="1"/>
</dbReference>